<keyword evidence="2" id="KW-1185">Reference proteome</keyword>
<dbReference type="Proteomes" id="UP000241107">
    <property type="component" value="Unassembled WGS sequence"/>
</dbReference>
<organism evidence="1 2">
    <name type="scientific">Candidozyma pseudohaemuli</name>
    <dbReference type="NCBI Taxonomy" id="418784"/>
    <lineage>
        <taxon>Eukaryota</taxon>
        <taxon>Fungi</taxon>
        <taxon>Dikarya</taxon>
        <taxon>Ascomycota</taxon>
        <taxon>Saccharomycotina</taxon>
        <taxon>Pichiomycetes</taxon>
        <taxon>Metschnikowiaceae</taxon>
        <taxon>Candidozyma</taxon>
    </lineage>
</organism>
<name>A0A2P7YCJ9_9ASCO</name>
<dbReference type="GeneID" id="36568637"/>
<evidence type="ECO:0000313" key="1">
    <source>
        <dbReference type="EMBL" id="PSK33698.1"/>
    </source>
</evidence>
<sequence length="135" mass="15523">MIHHISTTEGVSKAILQAFEIIESQPESENTTYFNCTSSDELRKVVQKKPFSWTQNPEKLQHFQYEHVSDLHQLHEKIASCNGNLIVIEQLDHIVLQPGAGEYDRLNELLAGVLRASEHVILLDSWDYIDKYFAT</sequence>
<proteinExistence type="predicted"/>
<dbReference type="EMBL" id="PYFQ01000024">
    <property type="protein sequence ID" value="PSK33698.1"/>
    <property type="molecule type" value="Genomic_DNA"/>
</dbReference>
<gene>
    <name evidence="1" type="ORF">C7M61_005251</name>
</gene>
<reference evidence="1 2" key="1">
    <citation type="submission" date="2018-03" db="EMBL/GenBank/DDBJ databases">
        <title>Candida pseudohaemulonii genome assembly and annotation.</title>
        <authorList>
            <person name="Munoz J.F."/>
            <person name="Gade L.G."/>
            <person name="Chow N.A."/>
            <person name="Litvintseva A.P."/>
            <person name="Loparev V.N."/>
            <person name="Cuomo C.A."/>
        </authorList>
    </citation>
    <scope>NUCLEOTIDE SEQUENCE [LARGE SCALE GENOMIC DNA]</scope>
    <source>
        <strain evidence="1 2">B12108</strain>
    </source>
</reference>
<protein>
    <submittedName>
        <fullName evidence="1">Uncharacterized protein</fullName>
    </submittedName>
</protein>
<dbReference type="VEuPathDB" id="FungiDB:C7M61_005251"/>
<evidence type="ECO:0000313" key="2">
    <source>
        <dbReference type="Proteomes" id="UP000241107"/>
    </source>
</evidence>
<dbReference type="AlphaFoldDB" id="A0A2P7YCJ9"/>
<dbReference type="RefSeq" id="XP_024711282.1">
    <property type="nucleotide sequence ID" value="XM_024860558.1"/>
</dbReference>
<accession>A0A2P7YCJ9</accession>
<comment type="caution">
    <text evidence="1">The sequence shown here is derived from an EMBL/GenBank/DDBJ whole genome shotgun (WGS) entry which is preliminary data.</text>
</comment>
<dbReference type="OrthoDB" id="4074222at2759"/>